<name>A0A0C9UNT2_SPHS4</name>
<dbReference type="Proteomes" id="UP000054279">
    <property type="component" value="Unassembled WGS sequence"/>
</dbReference>
<evidence type="ECO:0000313" key="3">
    <source>
        <dbReference type="Proteomes" id="UP000054279"/>
    </source>
</evidence>
<evidence type="ECO:0008006" key="4">
    <source>
        <dbReference type="Google" id="ProtNLM"/>
    </source>
</evidence>
<feature type="compositionally biased region" description="Basic and acidic residues" evidence="1">
    <location>
        <begin position="31"/>
        <end position="50"/>
    </location>
</feature>
<dbReference type="InterPro" id="IPR013865">
    <property type="entry name" value="FAM32A"/>
</dbReference>
<dbReference type="EMBL" id="KN837352">
    <property type="protein sequence ID" value="KIJ26910.1"/>
    <property type="molecule type" value="Genomic_DNA"/>
</dbReference>
<dbReference type="PANTHER" id="PTHR13282">
    <property type="entry name" value="PROTEIN FAM32A"/>
    <property type="match status" value="1"/>
</dbReference>
<proteinExistence type="predicted"/>
<evidence type="ECO:0000256" key="1">
    <source>
        <dbReference type="SAM" id="MobiDB-lite"/>
    </source>
</evidence>
<accession>A0A0C9UNT2</accession>
<dbReference type="AlphaFoldDB" id="A0A0C9UNT2"/>
<reference evidence="2 3" key="1">
    <citation type="submission" date="2014-06" db="EMBL/GenBank/DDBJ databases">
        <title>Evolutionary Origins and Diversification of the Mycorrhizal Mutualists.</title>
        <authorList>
            <consortium name="DOE Joint Genome Institute"/>
            <consortium name="Mycorrhizal Genomics Consortium"/>
            <person name="Kohler A."/>
            <person name="Kuo A."/>
            <person name="Nagy L.G."/>
            <person name="Floudas D."/>
            <person name="Copeland A."/>
            <person name="Barry K.W."/>
            <person name="Cichocki N."/>
            <person name="Veneault-Fourrey C."/>
            <person name="LaButti K."/>
            <person name="Lindquist E.A."/>
            <person name="Lipzen A."/>
            <person name="Lundell T."/>
            <person name="Morin E."/>
            <person name="Murat C."/>
            <person name="Riley R."/>
            <person name="Ohm R."/>
            <person name="Sun H."/>
            <person name="Tunlid A."/>
            <person name="Henrissat B."/>
            <person name="Grigoriev I.V."/>
            <person name="Hibbett D.S."/>
            <person name="Martin F."/>
        </authorList>
    </citation>
    <scope>NUCLEOTIDE SEQUENCE [LARGE SCALE GENOMIC DNA]</scope>
    <source>
        <strain evidence="2 3">SS14</strain>
    </source>
</reference>
<feature type="compositionally biased region" description="Polar residues" evidence="1">
    <location>
        <begin position="51"/>
        <end position="71"/>
    </location>
</feature>
<protein>
    <recommendedName>
        <fullName evidence="4">Protein FAM32A</fullName>
    </recommendedName>
</protein>
<dbReference type="PANTHER" id="PTHR13282:SF6">
    <property type="entry name" value="PROTEIN FAM32A"/>
    <property type="match status" value="1"/>
</dbReference>
<feature type="compositionally biased region" description="Basic and acidic residues" evidence="1">
    <location>
        <begin position="72"/>
        <end position="81"/>
    </location>
</feature>
<feature type="region of interest" description="Disordered" evidence="1">
    <location>
        <begin position="1"/>
        <end position="81"/>
    </location>
</feature>
<dbReference type="OrthoDB" id="205403at2759"/>
<dbReference type="GO" id="GO:0005730">
    <property type="term" value="C:nucleolus"/>
    <property type="evidence" value="ECO:0007669"/>
    <property type="project" value="TreeGrafter"/>
</dbReference>
<gene>
    <name evidence="2" type="ORF">M422DRAFT_216087</name>
</gene>
<sequence length="126" mass="13981">MSDYDFRPGGSLKLKGVADGGVKKKKKKSSKSKEKEKLEIARERVQEKTTDVASSSNTPSGSGRNSPAVQSKKTEAERRFEEIQRQRLAQRVAKLAPKAHKERVNEFNAKLEALSEHHDIPKVGPG</sequence>
<evidence type="ECO:0000313" key="2">
    <source>
        <dbReference type="EMBL" id="KIJ26910.1"/>
    </source>
</evidence>
<dbReference type="Pfam" id="PF08555">
    <property type="entry name" value="FAM32A"/>
    <property type="match status" value="1"/>
</dbReference>
<organism evidence="2 3">
    <name type="scientific">Sphaerobolus stellatus (strain SS14)</name>
    <dbReference type="NCBI Taxonomy" id="990650"/>
    <lineage>
        <taxon>Eukaryota</taxon>
        <taxon>Fungi</taxon>
        <taxon>Dikarya</taxon>
        <taxon>Basidiomycota</taxon>
        <taxon>Agaricomycotina</taxon>
        <taxon>Agaricomycetes</taxon>
        <taxon>Phallomycetidae</taxon>
        <taxon>Geastrales</taxon>
        <taxon>Sphaerobolaceae</taxon>
        <taxon>Sphaerobolus</taxon>
    </lineage>
</organism>
<keyword evidence="3" id="KW-1185">Reference proteome</keyword>
<dbReference type="HOGENOM" id="CLU_098435_1_1_1"/>